<dbReference type="GO" id="GO:0016567">
    <property type="term" value="P:protein ubiquitination"/>
    <property type="evidence" value="ECO:0007669"/>
    <property type="project" value="UniProtKB-UniPathway"/>
</dbReference>
<dbReference type="UniPathway" id="UPA00143"/>
<dbReference type="Gene3D" id="3.30.390.130">
    <property type="match status" value="1"/>
</dbReference>
<feature type="region of interest" description="Disordered" evidence="9">
    <location>
        <begin position="170"/>
        <end position="220"/>
    </location>
</feature>
<sequence length="1284" mass="144001">MDPKPCSAQQFKMDRTVQVSPLPTGNSKQSLEDKLMIHFLRSKNGGGEIIDILFPPESPTSALIIFEEAEVAQRVLGVENHVLEINGEHHKLKVESDCTEIKVDQVILHVAMTINYGKLLGGRKLMRHFQKMHRDIQFSFDQKAELCNVAGTFAAIQQLSGAIPQLLNLNPSQTNSDSNEAEQHYREGLQNSVPGRSSSFRKVEQKSNADSSAKGERLELQTKTRVQGFAQSGVGRDTDLQQGSERQTRNFEDYTLLMDSDIYGYIQKFYKDGYQDILHQHLVKVVDFTSEDVTTLILQEASDCPDSKVSLPQAHQELSKLYQDFEFRLRKEQISKKDITSDISVLQNIYASLQIQFPKINFNENENYFYLIGTSDDCSLAKKCLEDLKKEVAGRTRKGKHPASSRDSGSRRARDSHTPQPLRDGNEHSEQIGVSKADSKKDHKLAPTFSGLEEKVSPLKAGSRLADGDLILKPEQAHTASSFFTGYRMETNPQDVKYLLYSKMQQKPMNCTTDSEMFTSAGEALTSGTEKSVVPRKTEEDSFLKTYKNFSVFSGQSKDLKSPDKTDDDILFKGHEGSSIVGTNKVDKLFQYGKGNKTHGPIKPYHFETSAGTLFHQGDLLSDTHTLQSLTTTTGSEGHTFKPSLRRTNSFSEYSKSKYSRDFSDSFQGVPKVNPVEQVHITEEIPMESVVWSYLKDIYDSSIRNIGAKTDVMMNEQIQGDITIIKLTALNKANITAAKQDILSLYTMVMKHLVQQFISFTDLGIEDHKALERWSIGLKKQFPEVKFIIAQTGFKIVATYEHCMKVIEIFKPKLKDPVSSTDLWSISASDPCSFTGTDTFTGTEGKDLRRFTEHSSFLDQSPHGGKKPNGFHTPAHHVDETSPRESAKTREEHPLFQTDQELIEATAHRKVAGSPKKNWNSQPDVEEEESQKNKKTYSNENSGPASNSRQEHSPLMDQKKSPKPFDEYSQFGFLHDQADYKSQKMSKQTGEGEGVKAKKALPDKFNFNANRVGKESHWYTREDSSHCNKLDSGTQSLPLFSYTGALVPQQNRDGPHASESATNSGDQTQEQYMQQQEEGNLTTSQERKTMRNSQQNQPRRPAIGLDAEELNRSASSCASCKKNGQLLKLDCGHSLCKECRTHSQPLCPACDQPIPSIRNENQSMGTMVWTSVINNSVGGKEKMLKITYNILDGIQQECDPNPGQPFTGGLFTAYLPDNRTGNKILNLLVDAFNRGLTFKIVSGKVTWNDIPHKTKITGARHQHGYPDSSYLKNVLAALEKHGLQ</sequence>
<organism evidence="11 12">
    <name type="scientific">Scyliorhinus torazame</name>
    <name type="common">Cloudy catshark</name>
    <name type="synonym">Catulus torazame</name>
    <dbReference type="NCBI Taxonomy" id="75743"/>
    <lineage>
        <taxon>Eukaryota</taxon>
        <taxon>Metazoa</taxon>
        <taxon>Chordata</taxon>
        <taxon>Craniata</taxon>
        <taxon>Vertebrata</taxon>
        <taxon>Chondrichthyes</taxon>
        <taxon>Elasmobranchii</taxon>
        <taxon>Galeomorphii</taxon>
        <taxon>Galeoidea</taxon>
        <taxon>Carcharhiniformes</taxon>
        <taxon>Scyliorhinidae</taxon>
        <taxon>Scyliorhinus</taxon>
    </lineage>
</organism>
<feature type="compositionally biased region" description="Polar residues" evidence="9">
    <location>
        <begin position="189"/>
        <end position="200"/>
    </location>
</feature>
<dbReference type="EMBL" id="BFAA01001957">
    <property type="protein sequence ID" value="GCB71610.1"/>
    <property type="molecule type" value="Genomic_DNA"/>
</dbReference>
<evidence type="ECO:0000256" key="5">
    <source>
        <dbReference type="ARBA" id="ARBA00022723"/>
    </source>
</evidence>
<dbReference type="Pfam" id="PF23222">
    <property type="entry name" value="RRM_PARP14_1"/>
    <property type="match status" value="1"/>
</dbReference>
<evidence type="ECO:0000256" key="1">
    <source>
        <dbReference type="ARBA" id="ARBA00000900"/>
    </source>
</evidence>
<feature type="compositionally biased region" description="Basic and acidic residues" evidence="9">
    <location>
        <begin position="408"/>
        <end position="417"/>
    </location>
</feature>
<proteinExistence type="predicted"/>
<dbReference type="InterPro" id="IPR057051">
    <property type="entry name" value="PARP14_RPM_1"/>
</dbReference>
<dbReference type="OMA" id="QRTKCGA"/>
<evidence type="ECO:0000313" key="11">
    <source>
        <dbReference type="EMBL" id="GCB71610.1"/>
    </source>
</evidence>
<dbReference type="PANTHER" id="PTHR12622">
    <property type="entry name" value="DELTEX-RELATED"/>
    <property type="match status" value="1"/>
</dbReference>
<evidence type="ECO:0000256" key="4">
    <source>
        <dbReference type="ARBA" id="ARBA00022679"/>
    </source>
</evidence>
<feature type="compositionally biased region" description="Basic and acidic residues" evidence="9">
    <location>
        <begin position="876"/>
        <end position="894"/>
    </location>
</feature>
<dbReference type="SUPFAM" id="SSF57850">
    <property type="entry name" value="RING/U-box"/>
    <property type="match status" value="1"/>
</dbReference>
<name>A0A401PEM6_SCYTO</name>
<feature type="region of interest" description="Disordered" evidence="9">
    <location>
        <begin position="856"/>
        <end position="896"/>
    </location>
</feature>
<protein>
    <recommendedName>
        <fullName evidence="3">RING-type E3 ubiquitin transferase</fullName>
        <ecNumber evidence="3">2.3.2.27</ecNumber>
    </recommendedName>
</protein>
<dbReference type="EC" id="2.3.2.27" evidence="3"/>
<dbReference type="PROSITE" id="PS50089">
    <property type="entry name" value="ZF_RING_2"/>
    <property type="match status" value="1"/>
</dbReference>
<dbReference type="InterPro" id="IPR039396">
    <property type="entry name" value="Deltex_C"/>
</dbReference>
<accession>A0A401PEM6</accession>
<keyword evidence="6 8" id="KW-0863">Zinc-finger</keyword>
<feature type="region of interest" description="Disordered" evidence="9">
    <location>
        <begin position="908"/>
        <end position="968"/>
    </location>
</feature>
<comment type="caution">
    <text evidence="11">The sequence shown here is derived from an EMBL/GenBank/DDBJ whole genome shotgun (WGS) entry which is preliminary data.</text>
</comment>
<dbReference type="InterPro" id="IPR012677">
    <property type="entry name" value="Nucleotide-bd_a/b_plait_sf"/>
</dbReference>
<evidence type="ECO:0000256" key="7">
    <source>
        <dbReference type="ARBA" id="ARBA00022833"/>
    </source>
</evidence>
<dbReference type="Pfam" id="PF18102">
    <property type="entry name" value="DTC"/>
    <property type="match status" value="1"/>
</dbReference>
<keyword evidence="5" id="KW-0479">Metal-binding</keyword>
<feature type="domain" description="RING-type" evidence="10">
    <location>
        <begin position="1117"/>
        <end position="1151"/>
    </location>
</feature>
<reference evidence="11 12" key="1">
    <citation type="journal article" date="2018" name="Nat. Ecol. Evol.">
        <title>Shark genomes provide insights into elasmobranch evolution and the origin of vertebrates.</title>
        <authorList>
            <person name="Hara Y"/>
            <person name="Yamaguchi K"/>
            <person name="Onimaru K"/>
            <person name="Kadota M"/>
            <person name="Koyanagi M"/>
            <person name="Keeley SD"/>
            <person name="Tatsumi K"/>
            <person name="Tanaka K"/>
            <person name="Motone F"/>
            <person name="Kageyama Y"/>
            <person name="Nozu R"/>
            <person name="Adachi N"/>
            <person name="Nishimura O"/>
            <person name="Nakagawa R"/>
            <person name="Tanegashima C"/>
            <person name="Kiyatake I"/>
            <person name="Matsumoto R"/>
            <person name="Murakumo K"/>
            <person name="Nishida K"/>
            <person name="Terakita A"/>
            <person name="Kuratani S"/>
            <person name="Sato K"/>
            <person name="Hyodo S Kuraku.S."/>
        </authorList>
    </citation>
    <scope>NUCLEOTIDE SEQUENCE [LARGE SCALE GENOMIC DNA]</scope>
</reference>
<feature type="compositionally biased region" description="Basic and acidic residues" evidence="9">
    <location>
        <begin position="201"/>
        <end position="220"/>
    </location>
</feature>
<evidence type="ECO:0000256" key="9">
    <source>
        <dbReference type="SAM" id="MobiDB-lite"/>
    </source>
</evidence>
<keyword evidence="12" id="KW-1185">Reference proteome</keyword>
<dbReference type="Proteomes" id="UP000288216">
    <property type="component" value="Unassembled WGS sequence"/>
</dbReference>
<feature type="region of interest" description="Disordered" evidence="9">
    <location>
        <begin position="393"/>
        <end position="440"/>
    </location>
</feature>
<dbReference type="OrthoDB" id="527344at2759"/>
<dbReference type="GO" id="GO:0061630">
    <property type="term" value="F:ubiquitin protein ligase activity"/>
    <property type="evidence" value="ECO:0007669"/>
    <property type="project" value="UniProtKB-EC"/>
</dbReference>
<feature type="compositionally biased region" description="Basic and acidic residues" evidence="9">
    <location>
        <begin position="949"/>
        <end position="966"/>
    </location>
</feature>
<evidence type="ECO:0000256" key="3">
    <source>
        <dbReference type="ARBA" id="ARBA00012483"/>
    </source>
</evidence>
<keyword evidence="4" id="KW-0808">Transferase</keyword>
<dbReference type="InterPro" id="IPR001841">
    <property type="entry name" value="Znf_RING"/>
</dbReference>
<feature type="region of interest" description="Disordered" evidence="9">
    <location>
        <begin position="1047"/>
        <end position="1101"/>
    </location>
</feature>
<gene>
    <name evidence="11" type="ORF">scyTo_0006009</name>
</gene>
<feature type="compositionally biased region" description="Low complexity" evidence="9">
    <location>
        <begin position="1067"/>
        <end position="1078"/>
    </location>
</feature>
<keyword evidence="7" id="KW-0862">Zinc</keyword>
<feature type="compositionally biased region" description="Polar residues" evidence="9">
    <location>
        <begin position="936"/>
        <end position="948"/>
    </location>
</feature>
<dbReference type="GO" id="GO:0008270">
    <property type="term" value="F:zinc ion binding"/>
    <property type="evidence" value="ECO:0007669"/>
    <property type="project" value="UniProtKB-KW"/>
</dbReference>
<evidence type="ECO:0000256" key="8">
    <source>
        <dbReference type="PROSITE-ProRule" id="PRU00175"/>
    </source>
</evidence>
<evidence type="ECO:0000259" key="10">
    <source>
        <dbReference type="PROSITE" id="PS50089"/>
    </source>
</evidence>
<evidence type="ECO:0000256" key="2">
    <source>
        <dbReference type="ARBA" id="ARBA00004906"/>
    </source>
</evidence>
<comment type="catalytic activity">
    <reaction evidence="1">
        <text>S-ubiquitinyl-[E2 ubiquitin-conjugating enzyme]-L-cysteine + [acceptor protein]-L-lysine = [E2 ubiquitin-conjugating enzyme]-L-cysteine + N(6)-ubiquitinyl-[acceptor protein]-L-lysine.</text>
        <dbReference type="EC" id="2.3.2.27"/>
    </reaction>
</comment>
<dbReference type="InterPro" id="IPR039399">
    <property type="entry name" value="Deltex_C_sf"/>
</dbReference>
<dbReference type="Gene3D" id="3.30.70.330">
    <property type="match status" value="1"/>
</dbReference>
<evidence type="ECO:0000256" key="6">
    <source>
        <dbReference type="ARBA" id="ARBA00022771"/>
    </source>
</evidence>
<evidence type="ECO:0000313" key="12">
    <source>
        <dbReference type="Proteomes" id="UP000288216"/>
    </source>
</evidence>
<comment type="pathway">
    <text evidence="2">Protein modification; protein ubiquitination.</text>
</comment>
<dbReference type="InterPro" id="IPR039398">
    <property type="entry name" value="Deltex_fam"/>
</dbReference>
<dbReference type="GO" id="GO:0007219">
    <property type="term" value="P:Notch signaling pathway"/>
    <property type="evidence" value="ECO:0007669"/>
    <property type="project" value="InterPro"/>
</dbReference>